<name>A0A1A9NEA6_9BURK</name>
<accession>A0A1A9NEA6</accession>
<dbReference type="EMBL" id="LXJZ01000081">
    <property type="protein sequence ID" value="OAJ61734.1"/>
    <property type="molecule type" value="Genomic_DNA"/>
</dbReference>
<evidence type="ECO:0000256" key="1">
    <source>
        <dbReference type="SAM" id="SignalP"/>
    </source>
</evidence>
<dbReference type="Proteomes" id="UP000077961">
    <property type="component" value="Unassembled WGS sequence"/>
</dbReference>
<proteinExistence type="predicted"/>
<sequence>MFHLKPKRILSKATCAIACVFILAEAGAQANAAVVTRAAETKDSEVANSSSAHPFLGDDPVSIRDRMVNRSTPTGAPSLGDRVLGLIHSPTSQRNSDSDLMGADLSRDLTFVVAVPYGIRYNAEKHQLTVNVDLSGDDPAGIVLRKTIRGPSGRRLVVAPEARSKGFIQNIEIIEIDAKKNRKTTVHGRVILSPEVYAEANGDFAIAIMGNLVPPYFSDRIDHSDPTDDEPTDITTRTSRLYVAITAVWLISPQRGMVLSKALRLSK</sequence>
<dbReference type="AlphaFoldDB" id="A0A1A9NEA6"/>
<keyword evidence="1" id="KW-0732">Signal</keyword>
<reference evidence="4 5" key="1">
    <citation type="submission" date="2016-04" db="EMBL/GenBank/DDBJ databases">
        <title>Reclassification of Paraburkholderia panaciterrae (Farh et al. 2015) Dobritsa &amp; Samadpour 2016 as a later homotypic synonym of Paraburkholderia ginsengiterrae (Farh et al. 2015) Dobritsa &amp; Samadpour 2016.</title>
        <authorList>
            <person name="Dobritsa A.P."/>
            <person name="Kutumbaka K."/>
            <person name="Samadpour M."/>
        </authorList>
    </citation>
    <scope>NUCLEOTIDE SEQUENCE [LARGE SCALE GENOMIC DNA]</scope>
    <source>
        <strain evidence="3 5">DCY85</strain>
        <strain evidence="2 4">DCY85-1</strain>
    </source>
</reference>
<feature type="chain" id="PRO_5008393913" evidence="1">
    <location>
        <begin position="33"/>
        <end position="267"/>
    </location>
</feature>
<keyword evidence="4" id="KW-1185">Reference proteome</keyword>
<dbReference type="Proteomes" id="UP000078116">
    <property type="component" value="Unassembled WGS sequence"/>
</dbReference>
<evidence type="ECO:0000313" key="3">
    <source>
        <dbReference type="EMBL" id="OAJ65332.1"/>
    </source>
</evidence>
<organism evidence="3 5">
    <name type="scientific">Paraburkholderia ginsengiterrae</name>
    <dbReference type="NCBI Taxonomy" id="1462993"/>
    <lineage>
        <taxon>Bacteria</taxon>
        <taxon>Pseudomonadati</taxon>
        <taxon>Pseudomonadota</taxon>
        <taxon>Betaproteobacteria</taxon>
        <taxon>Burkholderiales</taxon>
        <taxon>Burkholderiaceae</taxon>
        <taxon>Paraburkholderia</taxon>
    </lineage>
</organism>
<feature type="signal peptide" evidence="1">
    <location>
        <begin position="1"/>
        <end position="32"/>
    </location>
</feature>
<gene>
    <name evidence="2" type="ORF">A6V36_23590</name>
    <name evidence="3" type="ORF">A6V37_15345</name>
</gene>
<protein>
    <submittedName>
        <fullName evidence="3">Uncharacterized protein</fullName>
    </submittedName>
</protein>
<evidence type="ECO:0000313" key="4">
    <source>
        <dbReference type="Proteomes" id="UP000077961"/>
    </source>
</evidence>
<evidence type="ECO:0000313" key="2">
    <source>
        <dbReference type="EMBL" id="OAJ61734.1"/>
    </source>
</evidence>
<dbReference type="STRING" id="1462993.A6V36_23590"/>
<evidence type="ECO:0000313" key="5">
    <source>
        <dbReference type="Proteomes" id="UP000078116"/>
    </source>
</evidence>
<comment type="caution">
    <text evidence="3">The sequence shown here is derived from an EMBL/GenBank/DDBJ whole genome shotgun (WGS) entry which is preliminary data.</text>
</comment>
<dbReference type="EMBL" id="LXKA01000044">
    <property type="protein sequence ID" value="OAJ65332.1"/>
    <property type="molecule type" value="Genomic_DNA"/>
</dbReference>